<evidence type="ECO:0000313" key="3">
    <source>
        <dbReference type="Ensembl" id="ENSGALP00010012374.1"/>
    </source>
</evidence>
<dbReference type="GeneTree" id="ENSGT00390000003668"/>
<dbReference type="GO" id="GO:0005886">
    <property type="term" value="C:plasma membrane"/>
    <property type="evidence" value="ECO:0000318"/>
    <property type="project" value="GO_Central"/>
</dbReference>
<feature type="domain" description="C-type lectin" evidence="2">
    <location>
        <begin position="253"/>
        <end position="344"/>
    </location>
</feature>
<protein>
    <recommendedName>
        <fullName evidence="2">C-type lectin domain-containing protein</fullName>
    </recommendedName>
</protein>
<gene>
    <name evidence="3" type="primary">CD72L2</name>
</gene>
<dbReference type="SUPFAM" id="SSF103657">
    <property type="entry name" value="BAR/IMD domain-like"/>
    <property type="match status" value="1"/>
</dbReference>
<dbReference type="OrthoDB" id="8953283at2759"/>
<reference evidence="3" key="1">
    <citation type="submission" date="2020-11" db="EMBL/GenBank/DDBJ databases">
        <title>Gallus gallus (Chicken) genome, bGalGal1, GRCg7b, maternal haplotype autosomes + Z &amp; W.</title>
        <authorList>
            <person name="Warren W."/>
            <person name="Formenti G."/>
            <person name="Fedrigo O."/>
            <person name="Haase B."/>
            <person name="Mountcastle J."/>
            <person name="Balacco J."/>
            <person name="Tracey A."/>
            <person name="Schneider V."/>
            <person name="Okimoto R."/>
            <person name="Cheng H."/>
            <person name="Hawken R."/>
            <person name="Howe K."/>
            <person name="Jarvis E.D."/>
        </authorList>
    </citation>
    <scope>NUCLEOTIDE SEQUENCE [LARGE SCALE GENOMIC DNA]</scope>
    <source>
        <strain evidence="3">Broiler</strain>
    </source>
</reference>
<reference evidence="3" key="2">
    <citation type="submission" date="2025-08" db="UniProtKB">
        <authorList>
            <consortium name="Ensembl"/>
        </authorList>
    </citation>
    <scope>IDENTIFICATION</scope>
    <source>
        <strain evidence="3">broiler</strain>
    </source>
</reference>
<sequence>MTGYRALQLFLHQHSVPTCASASTTSLLLFTLQQVAAAGTAQDRATSSTMAQSVLYADLRFAKGPGGHSTTSQVLEADSVDDTDSPYENVVPGPAPVGTAGEGTQHSPGHWSRRRCVPVGLLAAMLLLLVALVALGTCYWQVTHQLQNVSMEQATERGHFSQKAQVWEQNLEQTQQQLAWVQEELQQAWQEAHHSQQELARREAELVRVSGALNVTQKELQDMQGKLSAIKQTASSLHVCLNGDCCPSGWLLYHGKCLFISAVKKSWWGSYWDCVEKHSHLLVQGESELWVLPRFLQADGSMYWIGREDYYTAKRYDYSGDCVLLIAGKMQSLSCKKFYPWICEQPPTLSSASESLTRLLTKD</sequence>
<feature type="transmembrane region" description="Helical" evidence="1">
    <location>
        <begin position="119"/>
        <end position="142"/>
    </location>
</feature>
<dbReference type="Proteomes" id="UP000000539">
    <property type="component" value="Chromosome Z"/>
</dbReference>
<dbReference type="InterPro" id="IPR016186">
    <property type="entry name" value="C-type_lectin-like/link_sf"/>
</dbReference>
<proteinExistence type="predicted"/>
<dbReference type="InterPro" id="IPR001304">
    <property type="entry name" value="C-type_lectin-like"/>
</dbReference>
<dbReference type="PROSITE" id="PS50041">
    <property type="entry name" value="C_TYPE_LECTIN_2"/>
    <property type="match status" value="1"/>
</dbReference>
<evidence type="ECO:0000313" key="4">
    <source>
        <dbReference type="Proteomes" id="UP000000539"/>
    </source>
</evidence>
<evidence type="ECO:0000259" key="2">
    <source>
        <dbReference type="PROSITE" id="PS50041"/>
    </source>
</evidence>
<keyword evidence="1" id="KW-0472">Membrane</keyword>
<dbReference type="InterPro" id="IPR039689">
    <property type="entry name" value="CD72"/>
</dbReference>
<reference evidence="3" key="3">
    <citation type="submission" date="2025-09" db="UniProtKB">
        <authorList>
            <consortium name="Ensembl"/>
        </authorList>
    </citation>
    <scope>IDENTIFICATION</scope>
    <source>
        <strain evidence="3">broiler</strain>
    </source>
</reference>
<keyword evidence="1" id="KW-1133">Transmembrane helix</keyword>
<dbReference type="Ensembl" id="ENSGALT00010021685.1">
    <property type="protein sequence ID" value="ENSGALP00010012374.1"/>
    <property type="gene ID" value="ENSGALG00010009096.1"/>
</dbReference>
<dbReference type="AlphaFoldDB" id="A0A8V0Y8Q2"/>
<dbReference type="Gene3D" id="3.10.100.10">
    <property type="entry name" value="Mannose-Binding Protein A, subunit A"/>
    <property type="match status" value="1"/>
</dbReference>
<dbReference type="SUPFAM" id="SSF56436">
    <property type="entry name" value="C-type lectin-like"/>
    <property type="match status" value="1"/>
</dbReference>
<name>A0A8V0Y8Q2_CHICK</name>
<keyword evidence="4" id="KW-1185">Reference proteome</keyword>
<dbReference type="PANTHER" id="PTHR15028">
    <property type="entry name" value="CD72-RELATED"/>
    <property type="match status" value="1"/>
</dbReference>
<dbReference type="InterPro" id="IPR027267">
    <property type="entry name" value="AH/BAR_dom_sf"/>
</dbReference>
<dbReference type="PANTHER" id="PTHR15028:SF6">
    <property type="entry name" value="B-CELL DIFFERENTIATION ANTIGEN CD72"/>
    <property type="match status" value="1"/>
</dbReference>
<organism evidence="3 4">
    <name type="scientific">Gallus gallus</name>
    <name type="common">Chicken</name>
    <dbReference type="NCBI Taxonomy" id="9031"/>
    <lineage>
        <taxon>Eukaryota</taxon>
        <taxon>Metazoa</taxon>
        <taxon>Chordata</taxon>
        <taxon>Craniata</taxon>
        <taxon>Vertebrata</taxon>
        <taxon>Euteleostomi</taxon>
        <taxon>Archelosauria</taxon>
        <taxon>Archosauria</taxon>
        <taxon>Dinosauria</taxon>
        <taxon>Saurischia</taxon>
        <taxon>Theropoda</taxon>
        <taxon>Coelurosauria</taxon>
        <taxon>Aves</taxon>
        <taxon>Neognathae</taxon>
        <taxon>Galloanserae</taxon>
        <taxon>Galliformes</taxon>
        <taxon>Phasianidae</taxon>
        <taxon>Phasianinae</taxon>
        <taxon>Gallus</taxon>
    </lineage>
</organism>
<dbReference type="InterPro" id="IPR016187">
    <property type="entry name" value="CTDL_fold"/>
</dbReference>
<evidence type="ECO:0000256" key="1">
    <source>
        <dbReference type="SAM" id="Phobius"/>
    </source>
</evidence>
<keyword evidence="1" id="KW-0812">Transmembrane</keyword>
<accession>A0A8V0Y8Q2</accession>
<dbReference type="GO" id="GO:0004888">
    <property type="term" value="F:transmembrane signaling receptor activity"/>
    <property type="evidence" value="ECO:0007669"/>
    <property type="project" value="InterPro"/>
</dbReference>